<dbReference type="Proteomes" id="UP000000560">
    <property type="component" value="Chromosome I"/>
</dbReference>
<dbReference type="SUPFAM" id="SSF51905">
    <property type="entry name" value="FAD/NAD(P)-binding domain"/>
    <property type="match status" value="1"/>
</dbReference>
<evidence type="ECO:0000256" key="2">
    <source>
        <dbReference type="ARBA" id="ARBA00022630"/>
    </source>
</evidence>
<sequence length="530" mass="57137">MSSNPEIDVLVIGSGNAGLCSAISAAESGAGRVLLIDSCPEHWAGGNSYFTAGAFRTVHAGLTDILPLVDNVDQEKASKTDVEPYTPADFLGDITRICVGRSDPHLSKTLVGDSNDAVKWLAEHGVRFQLSFNRQAYEIDGRFRFWGGMCLKTQNGGKGLIEDERHAAEKLGVEILFNTAAKRLILDPSTGGIRSVIVQNTSTSISSGSTPGLELGEREIFTKSVILAAGGFEANPRMRAQFLGPGWDFAHVRGTPYNNGVCLEMAIRDASAKQAGNWSGCHSVAWDANAPADSGDREISNEFTKSGYPLGLMINAEGKRFVDEGVDMRNYTYAVFGKAILAQPGHVAFQVWDADMVPWLRAEEYREEIVERITGDTLEELADQCAKRGLRNPNQFLDTIREYNKAVAAFRDENPNHKWDPAIKDGLSTQSSRRKLALPKSNWATPLTRGPYLAVKVTCGVTFTFGGLAVDYETGGVISSATDSPVPGLYCAGEMLGGLFWDNYPGGSGLTSGAVFGRRAGRAAAAHARK</sequence>
<evidence type="ECO:0000256" key="3">
    <source>
        <dbReference type="ARBA" id="ARBA00022827"/>
    </source>
</evidence>
<dbReference type="GO" id="GO:0016156">
    <property type="term" value="F:fumarate reductase (NADH) activity"/>
    <property type="evidence" value="ECO:0000318"/>
    <property type="project" value="GO_Central"/>
</dbReference>
<evidence type="ECO:0000256" key="1">
    <source>
        <dbReference type="ARBA" id="ARBA00001974"/>
    </source>
</evidence>
<dbReference type="HOGENOM" id="CLU_011398_4_6_1"/>
<dbReference type="Pfam" id="PF00890">
    <property type="entry name" value="FAD_binding_2"/>
    <property type="match status" value="1"/>
</dbReference>
<dbReference type="GeneID" id="2871205"/>
<dbReference type="Gene3D" id="3.50.50.60">
    <property type="entry name" value="FAD/NAD(P)-binding domain"/>
    <property type="match status" value="1"/>
</dbReference>
<gene>
    <name evidence="6" type="ORF">ANIA_06133</name>
</gene>
<proteinExistence type="predicted"/>
<dbReference type="OMA" id="WGGMSLK"/>
<reference evidence="7" key="1">
    <citation type="journal article" date="2005" name="Nature">
        <title>Sequencing of Aspergillus nidulans and comparative analysis with A. fumigatus and A. oryzae.</title>
        <authorList>
            <person name="Galagan J.E."/>
            <person name="Calvo S.E."/>
            <person name="Cuomo C."/>
            <person name="Ma L.J."/>
            <person name="Wortman J.R."/>
            <person name="Batzoglou S."/>
            <person name="Lee S.I."/>
            <person name="Basturkmen M."/>
            <person name="Spevak C.C."/>
            <person name="Clutterbuck J."/>
            <person name="Kapitonov V."/>
            <person name="Jurka J."/>
            <person name="Scazzocchio C."/>
            <person name="Farman M."/>
            <person name="Butler J."/>
            <person name="Purcell S."/>
            <person name="Harris S."/>
            <person name="Braus G.H."/>
            <person name="Draht O."/>
            <person name="Busch S."/>
            <person name="D'Enfert C."/>
            <person name="Bouchier C."/>
            <person name="Goldman G.H."/>
            <person name="Bell-Pedersen D."/>
            <person name="Griffiths-Jones S."/>
            <person name="Doonan J.H."/>
            <person name="Yu J."/>
            <person name="Vienken K."/>
            <person name="Pain A."/>
            <person name="Freitag M."/>
            <person name="Selker E.U."/>
            <person name="Archer D.B."/>
            <person name="Penalva M.A."/>
            <person name="Oakley B.R."/>
            <person name="Momany M."/>
            <person name="Tanaka T."/>
            <person name="Kumagai T."/>
            <person name="Asai K."/>
            <person name="Machida M."/>
            <person name="Nierman W.C."/>
            <person name="Denning D.W."/>
            <person name="Caddick M."/>
            <person name="Hynes M."/>
            <person name="Paoletti M."/>
            <person name="Fischer R."/>
            <person name="Miller B."/>
            <person name="Dyer P."/>
            <person name="Sachs M.S."/>
            <person name="Osmani S.A."/>
            <person name="Birren B.W."/>
        </authorList>
    </citation>
    <scope>NUCLEOTIDE SEQUENCE [LARGE SCALE GENOMIC DNA]</scope>
    <source>
        <strain evidence="7">FGSC A4 / ATCC 38163 / CBS 112.46 / NRRL 194 / M139</strain>
    </source>
</reference>
<keyword evidence="4" id="KW-0560">Oxidoreductase</keyword>
<reference evidence="7" key="2">
    <citation type="journal article" date="2009" name="Fungal Genet. Biol.">
        <title>The 2008 update of the Aspergillus nidulans genome annotation: a community effort.</title>
        <authorList>
            <person name="Wortman J.R."/>
            <person name="Gilsenan J.M."/>
            <person name="Joardar V."/>
            <person name="Deegan J."/>
            <person name="Clutterbuck J."/>
            <person name="Andersen M.R."/>
            <person name="Archer D."/>
            <person name="Bencina M."/>
            <person name="Braus G."/>
            <person name="Coutinho P."/>
            <person name="von Dohren H."/>
            <person name="Doonan J."/>
            <person name="Driessen A.J."/>
            <person name="Durek P."/>
            <person name="Espeso E."/>
            <person name="Fekete E."/>
            <person name="Flipphi M."/>
            <person name="Estrada C.G."/>
            <person name="Geysens S."/>
            <person name="Goldman G."/>
            <person name="de Groot P.W."/>
            <person name="Hansen K."/>
            <person name="Harris S.D."/>
            <person name="Heinekamp T."/>
            <person name="Helmstaedt K."/>
            <person name="Henrissat B."/>
            <person name="Hofmann G."/>
            <person name="Homan T."/>
            <person name="Horio T."/>
            <person name="Horiuchi H."/>
            <person name="James S."/>
            <person name="Jones M."/>
            <person name="Karaffa L."/>
            <person name="Karanyi Z."/>
            <person name="Kato M."/>
            <person name="Keller N."/>
            <person name="Kelly D.E."/>
            <person name="Kiel J.A."/>
            <person name="Kim J.M."/>
            <person name="van der Klei I.J."/>
            <person name="Klis F.M."/>
            <person name="Kovalchuk A."/>
            <person name="Krasevec N."/>
            <person name="Kubicek C.P."/>
            <person name="Liu B."/>
            <person name="Maccabe A."/>
            <person name="Meyer V."/>
            <person name="Mirabito P."/>
            <person name="Miskei M."/>
            <person name="Mos M."/>
            <person name="Mullins J."/>
            <person name="Nelson D.R."/>
            <person name="Nielsen J."/>
            <person name="Oakley B.R."/>
            <person name="Osmani S.A."/>
            <person name="Pakula T."/>
            <person name="Paszewski A."/>
            <person name="Paulsen I."/>
            <person name="Pilsyk S."/>
            <person name="Pocsi I."/>
            <person name="Punt P.J."/>
            <person name="Ram A.F."/>
            <person name="Ren Q."/>
            <person name="Robellet X."/>
            <person name="Robson G."/>
            <person name="Seiboth B."/>
            <person name="van Solingen P."/>
            <person name="Specht T."/>
            <person name="Sun J."/>
            <person name="Taheri-Talesh N."/>
            <person name="Takeshita N."/>
            <person name="Ussery D."/>
            <person name="vanKuyk P.A."/>
            <person name="Visser H."/>
            <person name="van de Vondervoort P.J."/>
            <person name="de Vries R.P."/>
            <person name="Walton J."/>
            <person name="Xiang X."/>
            <person name="Xiong Y."/>
            <person name="Zeng A.P."/>
            <person name="Brandt B.W."/>
            <person name="Cornell M.J."/>
            <person name="van den Hondel C.A."/>
            <person name="Visser J."/>
            <person name="Oliver S.G."/>
            <person name="Turner G."/>
        </authorList>
    </citation>
    <scope>GENOME REANNOTATION</scope>
    <source>
        <strain evidence="7">FGSC A4 / ATCC 38163 / CBS 112.46 / NRRL 194 / M139</strain>
    </source>
</reference>
<dbReference type="GO" id="GO:0005737">
    <property type="term" value="C:cytoplasm"/>
    <property type="evidence" value="ECO:0000318"/>
    <property type="project" value="GO_Central"/>
</dbReference>
<organism evidence="6 7">
    <name type="scientific">Emericella nidulans (strain FGSC A4 / ATCC 38163 / CBS 112.46 / NRRL 194 / M139)</name>
    <name type="common">Aspergillus nidulans</name>
    <dbReference type="NCBI Taxonomy" id="227321"/>
    <lineage>
        <taxon>Eukaryota</taxon>
        <taxon>Fungi</taxon>
        <taxon>Dikarya</taxon>
        <taxon>Ascomycota</taxon>
        <taxon>Pezizomycotina</taxon>
        <taxon>Eurotiomycetes</taxon>
        <taxon>Eurotiomycetidae</taxon>
        <taxon>Eurotiales</taxon>
        <taxon>Aspergillaceae</taxon>
        <taxon>Aspergillus</taxon>
        <taxon>Aspergillus subgen. Nidulantes</taxon>
    </lineage>
</organism>
<dbReference type="SUPFAM" id="SSF56425">
    <property type="entry name" value="Succinate dehydrogenase/fumarate reductase flavoprotein, catalytic domain"/>
    <property type="match status" value="1"/>
</dbReference>
<dbReference type="OrthoDB" id="7777654at2759"/>
<accession>Q5AZZ7</accession>
<evidence type="ECO:0000259" key="5">
    <source>
        <dbReference type="Pfam" id="PF00890"/>
    </source>
</evidence>
<dbReference type="InterPro" id="IPR027477">
    <property type="entry name" value="Succ_DH/fumarate_Rdtase_cat_sf"/>
</dbReference>
<dbReference type="VEuPathDB" id="FungiDB:AN6133"/>
<keyword evidence="2" id="KW-0285">Flavoprotein</keyword>
<feature type="domain" description="FAD-dependent oxidoreductase 2 FAD-binding" evidence="5">
    <location>
        <begin position="8"/>
        <end position="508"/>
    </location>
</feature>
<evidence type="ECO:0000313" key="6">
    <source>
        <dbReference type="EMBL" id="CBF70114.1"/>
    </source>
</evidence>
<dbReference type="eggNOG" id="KOG2404">
    <property type="taxonomic scope" value="Eukaryota"/>
</dbReference>
<keyword evidence="3" id="KW-0274">FAD</keyword>
<accession>C8V2C2</accession>
<protein>
    <recommendedName>
        <fullName evidence="5">FAD-dependent oxidoreductase 2 FAD-binding domain-containing protein</fullName>
    </recommendedName>
</protein>
<dbReference type="PANTHER" id="PTHR43400">
    <property type="entry name" value="FUMARATE REDUCTASE"/>
    <property type="match status" value="1"/>
</dbReference>
<dbReference type="EMBL" id="BN001301">
    <property type="protein sequence ID" value="CBF70114.1"/>
    <property type="molecule type" value="Genomic_DNA"/>
</dbReference>
<evidence type="ECO:0000256" key="4">
    <source>
        <dbReference type="ARBA" id="ARBA00023002"/>
    </source>
</evidence>
<dbReference type="PANTHER" id="PTHR43400:SF7">
    <property type="entry name" value="FAD-DEPENDENT OXIDOREDUCTASE 2 FAD BINDING DOMAIN-CONTAINING PROTEIN"/>
    <property type="match status" value="1"/>
</dbReference>
<comment type="cofactor">
    <cofactor evidence="1">
        <name>FAD</name>
        <dbReference type="ChEBI" id="CHEBI:57692"/>
    </cofactor>
</comment>
<dbReference type="KEGG" id="ani:ANIA_06133"/>
<dbReference type="STRING" id="227321.Q5AZZ7"/>
<dbReference type="RefSeq" id="XP_663737.1">
    <property type="nucleotide sequence ID" value="XM_658645.1"/>
</dbReference>
<dbReference type="InterPro" id="IPR036188">
    <property type="entry name" value="FAD/NAD-bd_sf"/>
</dbReference>
<dbReference type="AlphaFoldDB" id="Q5AZZ7"/>
<keyword evidence="7" id="KW-1185">Reference proteome</keyword>
<evidence type="ECO:0000313" key="7">
    <source>
        <dbReference type="Proteomes" id="UP000000560"/>
    </source>
</evidence>
<name>Q5AZZ7_EMENI</name>
<dbReference type="InterPro" id="IPR050315">
    <property type="entry name" value="FAD-oxidoreductase_2"/>
</dbReference>
<dbReference type="InParanoid" id="Q5AZZ7"/>
<dbReference type="NCBIfam" id="NF006130">
    <property type="entry name" value="PRK08274.1"/>
    <property type="match status" value="1"/>
</dbReference>
<dbReference type="InterPro" id="IPR003953">
    <property type="entry name" value="FAD-dep_OxRdtase_2_FAD-bd"/>
</dbReference>
<dbReference type="Gene3D" id="3.90.700.10">
    <property type="entry name" value="Succinate dehydrogenase/fumarate reductase flavoprotein, catalytic domain"/>
    <property type="match status" value="1"/>
</dbReference>